<feature type="domain" description="R3H" evidence="6">
    <location>
        <begin position="135"/>
        <end position="201"/>
    </location>
</feature>
<keyword evidence="4" id="KW-0143">Chaperone</keyword>
<evidence type="ECO:0000256" key="3">
    <source>
        <dbReference type="ARBA" id="ARBA00022960"/>
    </source>
</evidence>
<dbReference type="Proteomes" id="UP000247612">
    <property type="component" value="Unassembled WGS sequence"/>
</dbReference>
<evidence type="ECO:0000313" key="8">
    <source>
        <dbReference type="EMBL" id="PXX76074.1"/>
    </source>
</evidence>
<organism evidence="8 9">
    <name type="scientific">Dielma fastidiosa</name>
    <dbReference type="NCBI Taxonomy" id="1034346"/>
    <lineage>
        <taxon>Bacteria</taxon>
        <taxon>Bacillati</taxon>
        <taxon>Bacillota</taxon>
        <taxon>Erysipelotrichia</taxon>
        <taxon>Erysipelotrichales</taxon>
        <taxon>Erysipelotrichaceae</taxon>
        <taxon>Dielma</taxon>
    </lineage>
</organism>
<dbReference type="SMART" id="SM00393">
    <property type="entry name" value="R3H"/>
    <property type="match status" value="1"/>
</dbReference>
<dbReference type="Proteomes" id="UP001276902">
    <property type="component" value="Unassembled WGS sequence"/>
</dbReference>
<keyword evidence="1" id="KW-0963">Cytoplasm</keyword>
<reference evidence="7" key="2">
    <citation type="submission" date="2022-03" db="EMBL/GenBank/DDBJ databases">
        <title>First case of bacteraemia caused by Dielma fastidiosa in a patient hospitalised with diverticulitis.</title>
        <authorList>
            <person name="Forman-Ankjaer B."/>
            <person name="Hvid-Jensen F."/>
            <person name="Kobel C.M."/>
            <person name="Greve T."/>
        </authorList>
    </citation>
    <scope>NUCLEOTIDE SEQUENCE</scope>
    <source>
        <strain evidence="7">AUH_DF_2021</strain>
    </source>
</reference>
<sequence>MDTYTGKNLEEALKIAADKKGCTVDELTYTVVEEKAGIFGIGSKVTVSAYCDNDIRQFIINYLDNYFKGIHMEVEVECVKDDYQYKVQLNAENNAILIGKNGQTLQDINTVVKAAASSEFKKKVMVLTDINGYKENKYVKECSAALRIAKTVQKTKVDAVLDPMPNDERKAIHTYLANMPRIRTISEGEGKDRRLKIVYDANKR</sequence>
<dbReference type="STRING" id="1034346.GCA_000313565_03103"/>
<dbReference type="Pfam" id="PF01424">
    <property type="entry name" value="R3H"/>
    <property type="match status" value="1"/>
</dbReference>
<dbReference type="EMBL" id="QJKH01000015">
    <property type="protein sequence ID" value="PXX76074.1"/>
    <property type="molecule type" value="Genomic_DNA"/>
</dbReference>
<dbReference type="Gene3D" id="3.30.300.20">
    <property type="match status" value="1"/>
</dbReference>
<dbReference type="CDD" id="cd02644">
    <property type="entry name" value="R3H_jag"/>
    <property type="match status" value="1"/>
</dbReference>
<dbReference type="AlphaFoldDB" id="A0A2V2FG17"/>
<keyword evidence="5" id="KW-0961">Cell wall biogenesis/degradation</keyword>
<dbReference type="GeneID" id="94441812"/>
<gene>
    <name evidence="8" type="ORF">DES51_11551</name>
    <name evidence="7" type="ORF">MQE39_13755</name>
</gene>
<dbReference type="InterPro" id="IPR015946">
    <property type="entry name" value="KH_dom-like_a/b"/>
</dbReference>
<dbReference type="GO" id="GO:0071555">
    <property type="term" value="P:cell wall organization"/>
    <property type="evidence" value="ECO:0007669"/>
    <property type="project" value="UniProtKB-KW"/>
</dbReference>
<dbReference type="OrthoDB" id="9794483at2"/>
<dbReference type="SMART" id="SM01245">
    <property type="entry name" value="Jag_N"/>
    <property type="match status" value="1"/>
</dbReference>
<protein>
    <submittedName>
        <fullName evidence="7">Jag N-terminal domain-containing protein</fullName>
    </submittedName>
    <submittedName>
        <fullName evidence="8">SpoIIIJ-associated protein</fullName>
    </submittedName>
</protein>
<dbReference type="Pfam" id="PF13083">
    <property type="entry name" value="KH_KhpA-B"/>
    <property type="match status" value="1"/>
</dbReference>
<dbReference type="InterPro" id="IPR032782">
    <property type="entry name" value="KhpB_N"/>
</dbReference>
<dbReference type="PANTHER" id="PTHR35800">
    <property type="entry name" value="PROTEIN JAG"/>
    <property type="match status" value="1"/>
</dbReference>
<accession>A0A2V2FG17</accession>
<dbReference type="InterPro" id="IPR038247">
    <property type="entry name" value="Jag_N_dom_sf"/>
</dbReference>
<evidence type="ECO:0000256" key="5">
    <source>
        <dbReference type="ARBA" id="ARBA00023316"/>
    </source>
</evidence>
<evidence type="ECO:0000256" key="2">
    <source>
        <dbReference type="ARBA" id="ARBA00022884"/>
    </source>
</evidence>
<proteinExistence type="predicted"/>
<dbReference type="RefSeq" id="WP_022939379.1">
    <property type="nucleotide sequence ID" value="NZ_BAABZA010000004.1"/>
</dbReference>
<dbReference type="GO" id="GO:0003723">
    <property type="term" value="F:RNA binding"/>
    <property type="evidence" value="ECO:0007669"/>
    <property type="project" value="UniProtKB-KW"/>
</dbReference>
<dbReference type="InterPro" id="IPR034079">
    <property type="entry name" value="R3H_KhpB"/>
</dbReference>
<evidence type="ECO:0000313" key="9">
    <source>
        <dbReference type="Proteomes" id="UP000247612"/>
    </source>
</evidence>
<dbReference type="PROSITE" id="PS51061">
    <property type="entry name" value="R3H"/>
    <property type="match status" value="1"/>
</dbReference>
<evidence type="ECO:0000259" key="6">
    <source>
        <dbReference type="PROSITE" id="PS51061"/>
    </source>
</evidence>
<keyword evidence="9" id="KW-1185">Reference proteome</keyword>
<reference evidence="8 9" key="1">
    <citation type="submission" date="2018-05" db="EMBL/GenBank/DDBJ databases">
        <title>Genomic Encyclopedia of Type Strains, Phase IV (KMG-IV): sequencing the most valuable type-strain genomes for metagenomic binning, comparative biology and taxonomic classification.</title>
        <authorList>
            <person name="Goeker M."/>
        </authorList>
    </citation>
    <scope>NUCLEOTIDE SEQUENCE [LARGE SCALE GENOMIC DNA]</scope>
    <source>
        <strain evidence="8 9">JC118</strain>
    </source>
</reference>
<dbReference type="Pfam" id="PF14804">
    <property type="entry name" value="Jag_N"/>
    <property type="match status" value="1"/>
</dbReference>
<dbReference type="GO" id="GO:0008360">
    <property type="term" value="P:regulation of cell shape"/>
    <property type="evidence" value="ECO:0007669"/>
    <property type="project" value="UniProtKB-KW"/>
</dbReference>
<dbReference type="InterPro" id="IPR039247">
    <property type="entry name" value="KhpB"/>
</dbReference>
<keyword evidence="3" id="KW-0133">Cell shape</keyword>
<dbReference type="InterPro" id="IPR036867">
    <property type="entry name" value="R3H_dom_sf"/>
</dbReference>
<evidence type="ECO:0000256" key="4">
    <source>
        <dbReference type="ARBA" id="ARBA00023186"/>
    </source>
</evidence>
<dbReference type="Gene3D" id="3.30.30.80">
    <property type="entry name" value="probable RNA-binding protein from clostridium symbiosum atcc 14940"/>
    <property type="match status" value="1"/>
</dbReference>
<keyword evidence="2" id="KW-0694">RNA-binding</keyword>
<dbReference type="SUPFAM" id="SSF82708">
    <property type="entry name" value="R3H domain"/>
    <property type="match status" value="1"/>
</dbReference>
<evidence type="ECO:0000313" key="7">
    <source>
        <dbReference type="EMBL" id="MDY5169181.1"/>
    </source>
</evidence>
<dbReference type="PANTHER" id="PTHR35800:SF1">
    <property type="entry name" value="RNA-BINDING PROTEIN KHPB"/>
    <property type="match status" value="1"/>
</dbReference>
<dbReference type="InterPro" id="IPR001374">
    <property type="entry name" value="R3H_dom"/>
</dbReference>
<comment type="caution">
    <text evidence="8">The sequence shown here is derived from an EMBL/GenBank/DDBJ whole genome shotgun (WGS) entry which is preliminary data.</text>
</comment>
<evidence type="ECO:0000256" key="1">
    <source>
        <dbReference type="ARBA" id="ARBA00022490"/>
    </source>
</evidence>
<dbReference type="EMBL" id="JALDAW010000022">
    <property type="protein sequence ID" value="MDY5169181.1"/>
    <property type="molecule type" value="Genomic_DNA"/>
</dbReference>
<name>A0A2V2FG17_9FIRM</name>
<dbReference type="Gene3D" id="3.30.1370.50">
    <property type="entry name" value="R3H-like domain"/>
    <property type="match status" value="1"/>
</dbReference>